<name>A0A0V1GL46_TRIPS</name>
<reference evidence="1 2" key="1">
    <citation type="submission" date="2015-01" db="EMBL/GenBank/DDBJ databases">
        <title>Evolution of Trichinella species and genotypes.</title>
        <authorList>
            <person name="Korhonen P.K."/>
            <person name="Edoardo P."/>
            <person name="Giuseppe L.R."/>
            <person name="Gasser R.B."/>
        </authorList>
    </citation>
    <scope>NUCLEOTIDE SEQUENCE [LARGE SCALE GENOMIC DNA]</scope>
    <source>
        <strain evidence="1">ISS176</strain>
    </source>
</reference>
<accession>A0A0V1GL46</accession>
<gene>
    <name evidence="1" type="ORF">T4C_6851</name>
</gene>
<organism evidence="1 2">
    <name type="scientific">Trichinella pseudospiralis</name>
    <name type="common">Parasitic roundworm</name>
    <dbReference type="NCBI Taxonomy" id="6337"/>
    <lineage>
        <taxon>Eukaryota</taxon>
        <taxon>Metazoa</taxon>
        <taxon>Ecdysozoa</taxon>
        <taxon>Nematoda</taxon>
        <taxon>Enoplea</taxon>
        <taxon>Dorylaimia</taxon>
        <taxon>Trichinellida</taxon>
        <taxon>Trichinellidae</taxon>
        <taxon>Trichinella</taxon>
    </lineage>
</organism>
<dbReference type="AlphaFoldDB" id="A0A0V1GL46"/>
<protein>
    <submittedName>
        <fullName evidence="1">Uncharacterized protein</fullName>
    </submittedName>
</protein>
<dbReference type="Proteomes" id="UP000054826">
    <property type="component" value="Unassembled WGS sequence"/>
</dbReference>
<evidence type="ECO:0000313" key="1">
    <source>
        <dbReference type="EMBL" id="KRY99035.1"/>
    </source>
</evidence>
<evidence type="ECO:0000313" key="2">
    <source>
        <dbReference type="Proteomes" id="UP000054826"/>
    </source>
</evidence>
<dbReference type="EMBL" id="JYDV01001637">
    <property type="protein sequence ID" value="KRY99035.1"/>
    <property type="molecule type" value="Genomic_DNA"/>
</dbReference>
<proteinExistence type="predicted"/>
<sequence length="34" mass="4142">MQLRDNGNWNRILPPSKLELSARYRINMVLQVEW</sequence>
<comment type="caution">
    <text evidence="1">The sequence shown here is derived from an EMBL/GenBank/DDBJ whole genome shotgun (WGS) entry which is preliminary data.</text>
</comment>